<evidence type="ECO:0000313" key="3">
    <source>
        <dbReference type="Proteomes" id="UP001500266"/>
    </source>
</evidence>
<dbReference type="InterPro" id="IPR011990">
    <property type="entry name" value="TPR-like_helical_dom_sf"/>
</dbReference>
<accession>A0ABP7YJ83</accession>
<dbReference type="InterPro" id="IPR003593">
    <property type="entry name" value="AAA+_ATPase"/>
</dbReference>
<dbReference type="SMART" id="SM00382">
    <property type="entry name" value="AAA"/>
    <property type="match status" value="1"/>
</dbReference>
<dbReference type="PRINTS" id="PR00364">
    <property type="entry name" value="DISEASERSIST"/>
</dbReference>
<evidence type="ECO:0000259" key="1">
    <source>
        <dbReference type="SMART" id="SM00382"/>
    </source>
</evidence>
<dbReference type="EMBL" id="BAABDO010000020">
    <property type="protein sequence ID" value="GAA4136122.1"/>
    <property type="molecule type" value="Genomic_DNA"/>
</dbReference>
<comment type="caution">
    <text evidence="2">The sequence shown here is derived from an EMBL/GenBank/DDBJ whole genome shotgun (WGS) entry which is preliminary data.</text>
</comment>
<sequence>MIGSSCGADRLRGHVNEIGVPVTGTVVQARDVHGGIHIHHRPPTPLPVPRQLPGPGRLVDREDILAELDRVGGSHDVLLVSGSAGIGKTTVALHWAHANVTRFPDGQLHADLQGHAAVGPVRPSEILGRFIRALGLPDERIPSGLAERAALYRSLAAGRRLLIFLDDAHSAAQVGPLLPGTPGAVAVVTSRWRLAGLVARGARAVHLGPLGPDAALELLRVALGAERVEVERDMAARLVDQCERSPLALSLAAARLAARPRWRLAELVRALTQERRRLAVLSAQDPEDDVTIRAALRLSYDNLPEPVRRLYRMLGLHPGTTFDTAMAAALADAPVAEVGEWLGVLTDANLLDDLPGGRYRFHDLVRLHALETAEALDPEDERRAAVRRLAEAAVLAALAAGRVIAPYRRLPDPGFSGPEPPVFADAAAAIDWLDEEFGNLRAIAARAHELGWHRQSWWLVDAAWPLFAHRGHHVERLEFDRTGLAAARADGDATAEAKMLNRTGLALRELGRLDEAARDFTAALRLWRRLDVPHRVAGARRRLGLLHSDGGDLDAAAEHFSSAVDVYDSLGEHRRAARTRCDLGAVLIRLGRAADAVAVLTEAERALESASDPYTHARALLLLGQAHAEGHPPDAAVRFAERGLAAMRAIGSAIGEADALHVLGDLAVRDGQVAEARRHYTAARRILAGTGASTRILDRRLAELADRD</sequence>
<dbReference type="InterPro" id="IPR027417">
    <property type="entry name" value="P-loop_NTPase"/>
</dbReference>
<dbReference type="Proteomes" id="UP001500266">
    <property type="component" value="Unassembled WGS sequence"/>
</dbReference>
<dbReference type="PANTHER" id="PTHR47691">
    <property type="entry name" value="REGULATOR-RELATED"/>
    <property type="match status" value="1"/>
</dbReference>
<dbReference type="InterPro" id="IPR019734">
    <property type="entry name" value="TPR_rpt"/>
</dbReference>
<dbReference type="Gene3D" id="3.40.50.300">
    <property type="entry name" value="P-loop containing nucleotide triphosphate hydrolases"/>
    <property type="match status" value="1"/>
</dbReference>
<reference evidence="3" key="1">
    <citation type="journal article" date="2019" name="Int. J. Syst. Evol. Microbiol.">
        <title>The Global Catalogue of Microorganisms (GCM) 10K type strain sequencing project: providing services to taxonomists for standard genome sequencing and annotation.</title>
        <authorList>
            <consortium name="The Broad Institute Genomics Platform"/>
            <consortium name="The Broad Institute Genome Sequencing Center for Infectious Disease"/>
            <person name="Wu L."/>
            <person name="Ma J."/>
        </authorList>
    </citation>
    <scope>NUCLEOTIDE SEQUENCE [LARGE SCALE GENOMIC DNA]</scope>
    <source>
        <strain evidence="3">JCM 17316</strain>
    </source>
</reference>
<organism evidence="2 3">
    <name type="scientific">Actinomadura keratinilytica</name>
    <dbReference type="NCBI Taxonomy" id="547461"/>
    <lineage>
        <taxon>Bacteria</taxon>
        <taxon>Bacillati</taxon>
        <taxon>Actinomycetota</taxon>
        <taxon>Actinomycetes</taxon>
        <taxon>Streptosporangiales</taxon>
        <taxon>Thermomonosporaceae</taxon>
        <taxon>Actinomadura</taxon>
    </lineage>
</organism>
<dbReference type="SUPFAM" id="SSF52540">
    <property type="entry name" value="P-loop containing nucleoside triphosphate hydrolases"/>
    <property type="match status" value="1"/>
</dbReference>
<dbReference type="SUPFAM" id="SSF48452">
    <property type="entry name" value="TPR-like"/>
    <property type="match status" value="1"/>
</dbReference>
<keyword evidence="3" id="KW-1185">Reference proteome</keyword>
<feature type="domain" description="AAA+ ATPase" evidence="1">
    <location>
        <begin position="74"/>
        <end position="213"/>
    </location>
</feature>
<protein>
    <submittedName>
        <fullName evidence="2">Tetratricopeptide repeat protein</fullName>
    </submittedName>
</protein>
<dbReference type="Gene3D" id="1.25.40.10">
    <property type="entry name" value="Tetratricopeptide repeat domain"/>
    <property type="match status" value="1"/>
</dbReference>
<dbReference type="PANTHER" id="PTHR47691:SF3">
    <property type="entry name" value="HTH-TYPE TRANSCRIPTIONAL REGULATOR RV0890C-RELATED"/>
    <property type="match status" value="1"/>
</dbReference>
<dbReference type="Pfam" id="PF13424">
    <property type="entry name" value="TPR_12"/>
    <property type="match status" value="1"/>
</dbReference>
<dbReference type="SMART" id="SM00028">
    <property type="entry name" value="TPR"/>
    <property type="match status" value="5"/>
</dbReference>
<dbReference type="RefSeq" id="WP_345019604.1">
    <property type="nucleotide sequence ID" value="NZ_BAABDO010000020.1"/>
</dbReference>
<proteinExistence type="predicted"/>
<gene>
    <name evidence="2" type="ORF">GCM10022416_19410</name>
</gene>
<name>A0ABP7YJ83_9ACTN</name>
<evidence type="ECO:0000313" key="2">
    <source>
        <dbReference type="EMBL" id="GAA4136122.1"/>
    </source>
</evidence>